<name>A0A5E6MQ14_9BACT</name>
<organism evidence="1 2">
    <name type="scientific">Methylacidimicrobium tartarophylax</name>
    <dbReference type="NCBI Taxonomy" id="1041768"/>
    <lineage>
        <taxon>Bacteria</taxon>
        <taxon>Pseudomonadati</taxon>
        <taxon>Verrucomicrobiota</taxon>
        <taxon>Methylacidimicrobium</taxon>
    </lineage>
</organism>
<dbReference type="EMBL" id="CABFVA020000102">
    <property type="protein sequence ID" value="VVM07600.1"/>
    <property type="molecule type" value="Genomic_DNA"/>
</dbReference>
<protein>
    <submittedName>
        <fullName evidence="1">Uncharacterized protein</fullName>
    </submittedName>
</protein>
<sequence>MVPRTFFLPSCGSFRPERWESEQNEPGGFPNDPFAAFGGRLDYRGGLVHWIAR</sequence>
<dbReference type="Proteomes" id="UP000334923">
    <property type="component" value="Unassembled WGS sequence"/>
</dbReference>
<accession>A0A5E6MQ14</accession>
<proteinExistence type="predicted"/>
<evidence type="ECO:0000313" key="1">
    <source>
        <dbReference type="EMBL" id="VVM07600.1"/>
    </source>
</evidence>
<reference evidence="1 2" key="1">
    <citation type="submission" date="2019-09" db="EMBL/GenBank/DDBJ databases">
        <authorList>
            <person name="Cremers G."/>
        </authorList>
    </citation>
    <scope>NUCLEOTIDE SEQUENCE [LARGE SCALE GENOMIC DNA]</scope>
    <source>
        <strain evidence="1">4A</strain>
    </source>
</reference>
<dbReference type="AlphaFoldDB" id="A0A5E6MQ14"/>
<evidence type="ECO:0000313" key="2">
    <source>
        <dbReference type="Proteomes" id="UP000334923"/>
    </source>
</evidence>
<keyword evidence="2" id="KW-1185">Reference proteome</keyword>
<gene>
    <name evidence="1" type="ORF">MAMT_01824</name>
</gene>